<dbReference type="AlphaFoldDB" id="A0A7D5EVQ0"/>
<dbReference type="GO" id="GO:0016874">
    <property type="term" value="F:ligase activity"/>
    <property type="evidence" value="ECO:0007669"/>
    <property type="project" value="UniProtKB-KW"/>
</dbReference>
<reference evidence="2 3" key="1">
    <citation type="submission" date="2020-06" db="EMBL/GenBank/DDBJ databases">
        <authorList>
            <person name="Jo H."/>
        </authorList>
    </citation>
    <scope>NUCLEOTIDE SEQUENCE [LARGE SCALE GENOMIC DNA]</scope>
    <source>
        <strain evidence="2 3">I46</strain>
    </source>
</reference>
<evidence type="ECO:0000313" key="3">
    <source>
        <dbReference type="Proteomes" id="UP000509638"/>
    </source>
</evidence>
<evidence type="ECO:0000313" key="2">
    <source>
        <dbReference type="EMBL" id="QLD10864.1"/>
    </source>
</evidence>
<sequence length="98" mass="11020">MGQLYYKGAGQPLEIEDRTLAHLRVIFMTKLRRGEPFLFETSSPHGTGHREFWIHPSLPLQFHFAGSRSPQLNPRWIDALMASANGPAGLQIVPEPQA</sequence>
<dbReference type="RefSeq" id="WP_178010331.1">
    <property type="nucleotide sequence ID" value="NZ_CP058316.1"/>
</dbReference>
<keyword evidence="2" id="KW-0436">Ligase</keyword>
<feature type="domain" description="DUF7882" evidence="1">
    <location>
        <begin position="1"/>
        <end position="95"/>
    </location>
</feature>
<accession>A0A7D5EVQ0</accession>
<dbReference type="InterPro" id="IPR057204">
    <property type="entry name" value="DUF7882"/>
</dbReference>
<dbReference type="Pfam" id="PF25355">
    <property type="entry name" value="DUF7882"/>
    <property type="match status" value="1"/>
</dbReference>
<protein>
    <submittedName>
        <fullName evidence="2">ATP-dependent DNA ligase</fullName>
    </submittedName>
</protein>
<organism evidence="2 3">
    <name type="scientific">Microbacterium oleivorans</name>
    <dbReference type="NCBI Taxonomy" id="273677"/>
    <lineage>
        <taxon>Bacteria</taxon>
        <taxon>Bacillati</taxon>
        <taxon>Actinomycetota</taxon>
        <taxon>Actinomycetes</taxon>
        <taxon>Micrococcales</taxon>
        <taxon>Microbacteriaceae</taxon>
        <taxon>Microbacterium</taxon>
    </lineage>
</organism>
<gene>
    <name evidence="2" type="ORF">HW566_03150</name>
</gene>
<dbReference type="Proteomes" id="UP000509638">
    <property type="component" value="Chromosome"/>
</dbReference>
<dbReference type="EMBL" id="CP058316">
    <property type="protein sequence ID" value="QLD10864.1"/>
    <property type="molecule type" value="Genomic_DNA"/>
</dbReference>
<name>A0A7D5EVQ0_9MICO</name>
<evidence type="ECO:0000259" key="1">
    <source>
        <dbReference type="Pfam" id="PF25355"/>
    </source>
</evidence>
<proteinExistence type="predicted"/>